<evidence type="ECO:0000313" key="1">
    <source>
        <dbReference type="EMBL" id="MBX36515.1"/>
    </source>
</evidence>
<accession>A0A2P2N222</accession>
<name>A0A2P2N222_RHIMU</name>
<sequence length="51" mass="5716">MSDDSSKACLSSVIATKSCRLPGPCTTLSEMFQLSRRLYVNEFCINHQAFQ</sequence>
<reference evidence="1" key="1">
    <citation type="submission" date="2018-02" db="EMBL/GenBank/DDBJ databases">
        <title>Rhizophora mucronata_Transcriptome.</title>
        <authorList>
            <person name="Meera S.P."/>
            <person name="Sreeshan A."/>
            <person name="Augustine A."/>
        </authorList>
    </citation>
    <scope>NUCLEOTIDE SEQUENCE</scope>
    <source>
        <tissue evidence="1">Leaf</tissue>
    </source>
</reference>
<organism evidence="1">
    <name type="scientific">Rhizophora mucronata</name>
    <name type="common">Asiatic mangrove</name>
    <dbReference type="NCBI Taxonomy" id="61149"/>
    <lineage>
        <taxon>Eukaryota</taxon>
        <taxon>Viridiplantae</taxon>
        <taxon>Streptophyta</taxon>
        <taxon>Embryophyta</taxon>
        <taxon>Tracheophyta</taxon>
        <taxon>Spermatophyta</taxon>
        <taxon>Magnoliopsida</taxon>
        <taxon>eudicotyledons</taxon>
        <taxon>Gunneridae</taxon>
        <taxon>Pentapetalae</taxon>
        <taxon>rosids</taxon>
        <taxon>fabids</taxon>
        <taxon>Malpighiales</taxon>
        <taxon>Rhizophoraceae</taxon>
        <taxon>Rhizophora</taxon>
    </lineage>
</organism>
<proteinExistence type="predicted"/>
<protein>
    <submittedName>
        <fullName evidence="1">Uncharacterized protein</fullName>
    </submittedName>
</protein>
<dbReference type="AlphaFoldDB" id="A0A2P2N222"/>
<dbReference type="EMBL" id="GGEC01056031">
    <property type="protein sequence ID" value="MBX36515.1"/>
    <property type="molecule type" value="Transcribed_RNA"/>
</dbReference>